<keyword evidence="1" id="KW-1133">Transmembrane helix</keyword>
<reference evidence="2 3" key="1">
    <citation type="submission" date="2016-10" db="EMBL/GenBank/DDBJ databases">
        <authorList>
            <person name="de Groot N.N."/>
        </authorList>
    </citation>
    <scope>NUCLEOTIDE SEQUENCE [LARGE SCALE GENOMIC DNA]</scope>
    <source>
        <strain evidence="2 3">DSM 13760</strain>
    </source>
</reference>
<feature type="transmembrane region" description="Helical" evidence="1">
    <location>
        <begin position="5"/>
        <end position="27"/>
    </location>
</feature>
<gene>
    <name evidence="2" type="ORF">SAMN04488559_10737</name>
</gene>
<keyword evidence="3" id="KW-1185">Reference proteome</keyword>
<dbReference type="EMBL" id="FOHA01000007">
    <property type="protein sequence ID" value="SER82844.1"/>
    <property type="molecule type" value="Genomic_DNA"/>
</dbReference>
<feature type="transmembrane region" description="Helical" evidence="1">
    <location>
        <begin position="39"/>
        <end position="58"/>
    </location>
</feature>
<dbReference type="Proteomes" id="UP000198948">
    <property type="component" value="Unassembled WGS sequence"/>
</dbReference>
<evidence type="ECO:0000313" key="3">
    <source>
        <dbReference type="Proteomes" id="UP000198948"/>
    </source>
</evidence>
<dbReference type="RefSeq" id="WP_092651757.1">
    <property type="nucleotide sequence ID" value="NZ_FOHA01000007.1"/>
</dbReference>
<protein>
    <submittedName>
        <fullName evidence="2">Uncharacterized protein</fullName>
    </submittedName>
</protein>
<dbReference type="AlphaFoldDB" id="A0A1H9SCX0"/>
<evidence type="ECO:0000256" key="1">
    <source>
        <dbReference type="SAM" id="Phobius"/>
    </source>
</evidence>
<keyword evidence="1" id="KW-0472">Membrane</keyword>
<evidence type="ECO:0000313" key="2">
    <source>
        <dbReference type="EMBL" id="SER82844.1"/>
    </source>
</evidence>
<sequence>MKKLYFCAGVLFLLSFFWMILVVNHLFNMQYQFDPPVLMYFLCFMQLVLATVFFYISINKKNKEE</sequence>
<organism evidence="2 3">
    <name type="scientific">Isobaculum melis</name>
    <dbReference type="NCBI Taxonomy" id="142588"/>
    <lineage>
        <taxon>Bacteria</taxon>
        <taxon>Bacillati</taxon>
        <taxon>Bacillota</taxon>
        <taxon>Bacilli</taxon>
        <taxon>Lactobacillales</taxon>
        <taxon>Carnobacteriaceae</taxon>
        <taxon>Isobaculum</taxon>
    </lineage>
</organism>
<name>A0A1H9SCX0_9LACT</name>
<keyword evidence="1" id="KW-0812">Transmembrane</keyword>
<accession>A0A1H9SCX0</accession>
<dbReference type="STRING" id="142588.SAMN04488559_10737"/>
<proteinExistence type="predicted"/>